<evidence type="ECO:0000256" key="1">
    <source>
        <dbReference type="SAM" id="MobiDB-lite"/>
    </source>
</evidence>
<organism evidence="4 6">
    <name type="scientific">Neospora caninum (strain Liverpool)</name>
    <dbReference type="NCBI Taxonomy" id="572307"/>
    <lineage>
        <taxon>Eukaryota</taxon>
        <taxon>Sar</taxon>
        <taxon>Alveolata</taxon>
        <taxon>Apicomplexa</taxon>
        <taxon>Conoidasida</taxon>
        <taxon>Coccidia</taxon>
        <taxon>Eucoccidiorida</taxon>
        <taxon>Eimeriorina</taxon>
        <taxon>Sarcocystidae</taxon>
        <taxon>Neospora</taxon>
    </lineage>
</organism>
<keyword evidence="6" id="KW-1185">Reference proteome</keyword>
<name>F0VKG8_NEOCL</name>
<feature type="compositionally biased region" description="Low complexity" evidence="1">
    <location>
        <begin position="176"/>
        <end position="187"/>
    </location>
</feature>
<evidence type="ECO:0000313" key="6">
    <source>
        <dbReference type="Proteomes" id="UP000007494"/>
    </source>
</evidence>
<proteinExistence type="predicted"/>
<dbReference type="eggNOG" id="ENOG502TMTQ">
    <property type="taxonomic scope" value="Eukaryota"/>
</dbReference>
<evidence type="ECO:0000256" key="2">
    <source>
        <dbReference type="SAM" id="SignalP"/>
    </source>
</evidence>
<dbReference type="GeneID" id="13442500"/>
<protein>
    <submittedName>
        <fullName evidence="4">SRS domain-containing protein</fullName>
    </submittedName>
</protein>
<dbReference type="Gene3D" id="2.60.40.1320">
    <property type="entry name" value="SRS domain"/>
    <property type="match status" value="1"/>
</dbReference>
<feature type="chain" id="PRO_5007655211" evidence="2">
    <location>
        <begin position="29"/>
        <end position="218"/>
    </location>
</feature>
<reference evidence="4" key="2">
    <citation type="submission" date="2011-03" db="EMBL/GenBank/DDBJ databases">
        <title>Comparative genomics and transcriptomics of Neospora caninum and Toxoplasma gondii.</title>
        <authorList>
            <person name="Reid A.J."/>
            <person name="Sohal A."/>
            <person name="Harris D."/>
            <person name="Quail M."/>
            <person name="Sanders M."/>
            <person name="Berriman M."/>
            <person name="Wastling J.M."/>
            <person name="Pain A."/>
        </authorList>
    </citation>
    <scope>NUCLEOTIDE SEQUENCE</scope>
    <source>
        <strain evidence="4">Liverpool</strain>
    </source>
</reference>
<feature type="signal peptide" evidence="2">
    <location>
        <begin position="1"/>
        <end position="28"/>
    </location>
</feature>
<dbReference type="Proteomes" id="UP000007494">
    <property type="component" value="Chromosome X"/>
</dbReference>
<dbReference type="InterPro" id="IPR007226">
    <property type="entry name" value="SRS_dom"/>
</dbReference>
<dbReference type="SUPFAM" id="SSF74877">
    <property type="entry name" value="Major surface antigen p30, SAG1"/>
    <property type="match status" value="1"/>
</dbReference>
<reference evidence="5" key="4">
    <citation type="journal article" date="2015" name="PLoS ONE">
        <title>Comprehensive Evaluation of Toxoplasma gondii VEG and Neospora caninum LIV Genomes with Tachyzoite Stage Transcriptome and Proteome Defines Novel Transcript Features.</title>
        <authorList>
            <person name="Ramaprasad A."/>
            <person name="Mourier T."/>
            <person name="Naeem R."/>
            <person name="Malas T.B."/>
            <person name="Moussa E."/>
            <person name="Panigrahi A."/>
            <person name="Vermont S.J."/>
            <person name="Otto T.D."/>
            <person name="Wastling J."/>
            <person name="Pain A."/>
        </authorList>
    </citation>
    <scope>NUCLEOTIDE SEQUENCE</scope>
    <source>
        <strain evidence="5">Liverpool</strain>
    </source>
</reference>
<dbReference type="AlphaFoldDB" id="F0VKG8"/>
<evidence type="ECO:0000313" key="5">
    <source>
        <dbReference type="EMBL" id="CEL69283.1"/>
    </source>
</evidence>
<feature type="compositionally biased region" description="Polar residues" evidence="1">
    <location>
        <begin position="34"/>
        <end position="48"/>
    </location>
</feature>
<dbReference type="VEuPathDB" id="ToxoDB:NCLIV_049970"/>
<accession>F0VKG8</accession>
<dbReference type="Pfam" id="PF04092">
    <property type="entry name" value="SAG"/>
    <property type="match status" value="1"/>
</dbReference>
<reference evidence="4" key="1">
    <citation type="submission" date="2011-02" db="EMBL/GenBank/DDBJ databases">
        <authorList>
            <person name="Aslett M."/>
        </authorList>
    </citation>
    <scope>NUCLEOTIDE SEQUENCE</scope>
    <source>
        <strain evidence="4">Liverpool</strain>
    </source>
</reference>
<reference evidence="6" key="3">
    <citation type="journal article" date="2012" name="PLoS Pathog.">
        <title>Comparative genomics of the apicomplexan parasites Toxoplasma gondii and Neospora caninum: Coccidia differing in host range and transmission strategy.</title>
        <authorList>
            <person name="Reid A.J."/>
            <person name="Vermont S.J."/>
            <person name="Cotton J.A."/>
            <person name="Harris D."/>
            <person name="Hill-Cawthorne G.A."/>
            <person name="Konen-Waisman S."/>
            <person name="Latham S.M."/>
            <person name="Mourier T."/>
            <person name="Norton R."/>
            <person name="Quail M.A."/>
            <person name="Sanders M."/>
            <person name="Shanmugam D."/>
            <person name="Sohal A."/>
            <person name="Wasmuth J.D."/>
            <person name="Brunk B."/>
            <person name="Grigg M.E."/>
            <person name="Howard J.C."/>
            <person name="Parkinson J."/>
            <person name="Roos D.S."/>
            <person name="Trees A.J."/>
            <person name="Berriman M."/>
            <person name="Pain A."/>
            <person name="Wastling J.M."/>
        </authorList>
    </citation>
    <scope>NUCLEOTIDE SEQUENCE [LARGE SCALE GENOMIC DNA]</scope>
    <source>
        <strain evidence="6">Liverpool</strain>
    </source>
</reference>
<feature type="region of interest" description="Disordered" evidence="1">
    <location>
        <begin position="29"/>
        <end position="48"/>
    </location>
</feature>
<dbReference type="EMBL" id="LN714485">
    <property type="protein sequence ID" value="CEL69283.1"/>
    <property type="molecule type" value="Genomic_DNA"/>
</dbReference>
<evidence type="ECO:0000259" key="3">
    <source>
        <dbReference type="Pfam" id="PF04092"/>
    </source>
</evidence>
<gene>
    <name evidence="5" type="ORF">BN1204_049970</name>
    <name evidence="4" type="ORF">NCLIV_049970</name>
</gene>
<keyword evidence="2" id="KW-0732">Signal</keyword>
<dbReference type="InParanoid" id="F0VKG8"/>
<sequence>MARMAAYLGRWGLVALLATSSAILHASADKAEGSESSTPITCDNGQKSGTAGPGSPLYFKCGTGMTLKPTEVGKVCEQAACTSEVPLTNLLPGAHLADPSKKTLDREQEQQQKDVYVLTVPNAPQSKQTVYYKCEGTSAAGVQPPPTSLQARDKKECKITVTVEAAPKVSTTAPQATSDATISTTTTEAPVASSGMGAPNYMAVTAIFGAVAAHDLLL</sequence>
<dbReference type="InterPro" id="IPR036755">
    <property type="entry name" value="SRS_dom_sf"/>
</dbReference>
<feature type="domain" description="SRS" evidence="3">
    <location>
        <begin position="57"/>
        <end position="163"/>
    </location>
</feature>
<feature type="region of interest" description="Disordered" evidence="1">
    <location>
        <begin position="170"/>
        <end position="192"/>
    </location>
</feature>
<dbReference type="RefSeq" id="XP_003884599.1">
    <property type="nucleotide sequence ID" value="XM_003884550.1"/>
</dbReference>
<dbReference type="EMBL" id="FR823391">
    <property type="protein sequence ID" value="CBZ54569.1"/>
    <property type="molecule type" value="Genomic_DNA"/>
</dbReference>
<evidence type="ECO:0000313" key="4">
    <source>
        <dbReference type="EMBL" id="CBZ54569.1"/>
    </source>
</evidence>
<dbReference type="GO" id="GO:0016020">
    <property type="term" value="C:membrane"/>
    <property type="evidence" value="ECO:0007669"/>
    <property type="project" value="InterPro"/>
</dbReference>